<evidence type="ECO:0000313" key="1">
    <source>
        <dbReference type="EMBL" id="KAA1176695.1"/>
    </source>
</evidence>
<protein>
    <submittedName>
        <fullName evidence="1">DUF1436 family protein</fullName>
    </submittedName>
</protein>
<dbReference type="InterPro" id="IPR009888">
    <property type="entry name" value="CdiI_Proteobact"/>
</dbReference>
<gene>
    <name evidence="1" type="ORF">F0L16_19940</name>
</gene>
<reference evidence="1 2" key="1">
    <citation type="submission" date="2019-09" db="EMBL/GenBank/DDBJ databases">
        <title>Whole genome sequence of Photorhabdus heterorhabditis strain ETL (Enterobacteriales: Enterobacteriaceae) a bacterial symbiont of Heterorhabditis zealandica strain ETL (Rhabditida: Heterorhabditidae).</title>
        <authorList>
            <person name="Lulamba T.E."/>
            <person name="Serepa-Dlamini M.H."/>
        </authorList>
    </citation>
    <scope>NUCLEOTIDE SEQUENCE [LARGE SCALE GENOMIC DNA]</scope>
    <source>
        <strain evidence="1 2">ETL</strain>
    </source>
</reference>
<name>A0A5B0VR88_9GAMM</name>
<proteinExistence type="predicted"/>
<dbReference type="Proteomes" id="UP000322184">
    <property type="component" value="Unassembled WGS sequence"/>
</dbReference>
<accession>A0A5B0VR88</accession>
<dbReference type="CDD" id="cd13445">
    <property type="entry name" value="CDI_inhibitor_EC869_like"/>
    <property type="match status" value="1"/>
</dbReference>
<dbReference type="SUPFAM" id="SSF160207">
    <property type="entry name" value="NMB0488-like"/>
    <property type="match status" value="1"/>
</dbReference>
<dbReference type="EMBL" id="VTUW01000062">
    <property type="protein sequence ID" value="KAA1176695.1"/>
    <property type="molecule type" value="Genomic_DNA"/>
</dbReference>
<dbReference type="AlphaFoldDB" id="A0A5B0VR88"/>
<sequence>MSFLIILKRLKQLLNFPYRRSYGSEIKSEIFERWKNARCVFNGDFYSIQTYSGNGLLGVDPLGSNHLLQPIASDQELGKAVLDALSKSRVIPLDECEDYFDHDASDEQYKNWITKMMESYDYRSKRQLFKKMHNCGIQLLDGQITIRPSCHEKLESWTGKTISEFDYVIIPADSSPAEVGAALRLAFSRCRSYV</sequence>
<dbReference type="Gene3D" id="3.40.1590.10">
    <property type="entry name" value="NMB0488-like"/>
    <property type="match status" value="1"/>
</dbReference>
<evidence type="ECO:0000313" key="2">
    <source>
        <dbReference type="Proteomes" id="UP000322184"/>
    </source>
</evidence>
<comment type="caution">
    <text evidence="1">The sequence shown here is derived from an EMBL/GenBank/DDBJ whole genome shotgun (WGS) entry which is preliminary data.</text>
</comment>
<dbReference type="Pfam" id="PF07262">
    <property type="entry name" value="CdiI"/>
    <property type="match status" value="1"/>
</dbReference>
<organism evidence="1 2">
    <name type="scientific">Photorhabdus heterorhabditis</name>
    <dbReference type="NCBI Taxonomy" id="880156"/>
    <lineage>
        <taxon>Bacteria</taxon>
        <taxon>Pseudomonadati</taxon>
        <taxon>Pseudomonadota</taxon>
        <taxon>Gammaproteobacteria</taxon>
        <taxon>Enterobacterales</taxon>
        <taxon>Morganellaceae</taxon>
        <taxon>Photorhabdus</taxon>
    </lineage>
</organism>
<dbReference type="InterPro" id="IPR037891">
    <property type="entry name" value="Cdil-like_sf"/>
</dbReference>
<dbReference type="RefSeq" id="WP_149617485.1">
    <property type="nucleotide sequence ID" value="NZ_CAWPFF010000106.1"/>
</dbReference>